<keyword evidence="1" id="KW-0472">Membrane</keyword>
<keyword evidence="3" id="KW-1185">Reference proteome</keyword>
<evidence type="ECO:0000256" key="1">
    <source>
        <dbReference type="SAM" id="Phobius"/>
    </source>
</evidence>
<organism evidence="2 3">
    <name type="scientific">Protopolystoma xenopodis</name>
    <dbReference type="NCBI Taxonomy" id="117903"/>
    <lineage>
        <taxon>Eukaryota</taxon>
        <taxon>Metazoa</taxon>
        <taxon>Spiralia</taxon>
        <taxon>Lophotrochozoa</taxon>
        <taxon>Platyhelminthes</taxon>
        <taxon>Monogenea</taxon>
        <taxon>Polyopisthocotylea</taxon>
        <taxon>Polystomatidea</taxon>
        <taxon>Polystomatidae</taxon>
        <taxon>Protopolystoma</taxon>
    </lineage>
</organism>
<protein>
    <submittedName>
        <fullName evidence="2">Uncharacterized protein</fullName>
    </submittedName>
</protein>
<evidence type="ECO:0000313" key="3">
    <source>
        <dbReference type="Proteomes" id="UP000784294"/>
    </source>
</evidence>
<sequence>MEACKMDNVDRLRLLLPPRPSATCSLLNYANHNIHSPSPFAKFRTVHSPIRNDDERFPHSCCGSPRYTAYNRHRYPPHPCYSHHTPSLDHRRTHQHPEGGHAKVSLARKHLKSRSQGQPVNASFSRLSRSYYSCIELSGPNSGPFGESELNHSSSKNKLVFEPGNDICLSEGSGQLPALHSSSNEVSFITLHVTLSAFMFLFLCRFILYFLLVIFYYFGTELCINVLWF</sequence>
<accession>A0A3S5FG67</accession>
<keyword evidence="1" id="KW-0812">Transmembrane</keyword>
<comment type="caution">
    <text evidence="2">The sequence shown here is derived from an EMBL/GenBank/DDBJ whole genome shotgun (WGS) entry which is preliminary data.</text>
</comment>
<feature type="transmembrane region" description="Helical" evidence="1">
    <location>
        <begin position="197"/>
        <end position="219"/>
    </location>
</feature>
<proteinExistence type="predicted"/>
<name>A0A3S5FG67_9PLAT</name>
<reference evidence="2" key="1">
    <citation type="submission" date="2018-11" db="EMBL/GenBank/DDBJ databases">
        <authorList>
            <consortium name="Pathogen Informatics"/>
        </authorList>
    </citation>
    <scope>NUCLEOTIDE SEQUENCE</scope>
</reference>
<keyword evidence="1" id="KW-1133">Transmembrane helix</keyword>
<dbReference type="AlphaFoldDB" id="A0A3S5FG67"/>
<dbReference type="EMBL" id="CAAALY010251796">
    <property type="protein sequence ID" value="VEL36262.1"/>
    <property type="molecule type" value="Genomic_DNA"/>
</dbReference>
<evidence type="ECO:0000313" key="2">
    <source>
        <dbReference type="EMBL" id="VEL36262.1"/>
    </source>
</evidence>
<gene>
    <name evidence="2" type="ORF">PXEA_LOCUS29702</name>
</gene>
<dbReference type="Proteomes" id="UP000784294">
    <property type="component" value="Unassembled WGS sequence"/>
</dbReference>